<dbReference type="GO" id="GO:0005829">
    <property type="term" value="C:cytosol"/>
    <property type="evidence" value="ECO:0007669"/>
    <property type="project" value="TreeGrafter"/>
</dbReference>
<dbReference type="AlphaFoldDB" id="A0A1F7X8Q0"/>
<feature type="domain" description="Nudix hydrolase" evidence="5">
    <location>
        <begin position="1"/>
        <end position="134"/>
    </location>
</feature>
<evidence type="ECO:0000259" key="5">
    <source>
        <dbReference type="PROSITE" id="PS51462"/>
    </source>
</evidence>
<dbReference type="PANTHER" id="PTHR42904:SF1">
    <property type="entry name" value="NUCLEOSIDE DIPHOSPHATE-LINKED MOIETY X MOTIF 17"/>
    <property type="match status" value="1"/>
</dbReference>
<reference evidence="6 7" key="1">
    <citation type="journal article" date="2016" name="Nat. Commun.">
        <title>Thousands of microbial genomes shed light on interconnected biogeochemical processes in an aquifer system.</title>
        <authorList>
            <person name="Anantharaman K."/>
            <person name="Brown C.T."/>
            <person name="Hug L.A."/>
            <person name="Sharon I."/>
            <person name="Castelle C.J."/>
            <person name="Probst A.J."/>
            <person name="Thomas B.C."/>
            <person name="Singh A."/>
            <person name="Wilkins M.J."/>
            <person name="Karaoz U."/>
            <person name="Brodie E.L."/>
            <person name="Williams K.H."/>
            <person name="Hubbard S.S."/>
            <person name="Banfield J.F."/>
        </authorList>
    </citation>
    <scope>NUCLEOTIDE SEQUENCE [LARGE SCALE GENOMIC DNA]</scope>
</reference>
<proteinExistence type="predicted"/>
<dbReference type="InterPro" id="IPR015797">
    <property type="entry name" value="NUDIX_hydrolase-like_dom_sf"/>
</dbReference>
<dbReference type="PROSITE" id="PS00893">
    <property type="entry name" value="NUDIX_BOX"/>
    <property type="match status" value="1"/>
</dbReference>
<evidence type="ECO:0000256" key="2">
    <source>
        <dbReference type="ARBA" id="ARBA00022723"/>
    </source>
</evidence>
<comment type="cofactor">
    <cofactor evidence="1">
        <name>Mg(2+)</name>
        <dbReference type="ChEBI" id="CHEBI:18420"/>
    </cofactor>
</comment>
<keyword evidence="2" id="KW-0479">Metal-binding</keyword>
<keyword evidence="3" id="KW-0378">Hydrolase</keyword>
<sequence length="134" mass="15750">MNQVVVGIISRETRRGIEYLLLSSKRDFGKFTGFYYPPGGHLENGENEENALVREIKEELRIKVKPINKVAETSSDIKGQLTHWWMCQADTSKIKIQTDEIKNLRWFTREEIIKSKNIWPATKNIFQKYIFDKS</sequence>
<evidence type="ECO:0000313" key="7">
    <source>
        <dbReference type="Proteomes" id="UP000177053"/>
    </source>
</evidence>
<evidence type="ECO:0000256" key="3">
    <source>
        <dbReference type="ARBA" id="ARBA00022801"/>
    </source>
</evidence>
<dbReference type="InterPro" id="IPR050241">
    <property type="entry name" value="NAD-cap_RNA_hydrolase_NudC"/>
</dbReference>
<evidence type="ECO:0000256" key="1">
    <source>
        <dbReference type="ARBA" id="ARBA00001946"/>
    </source>
</evidence>
<comment type="caution">
    <text evidence="6">The sequence shown here is derived from an EMBL/GenBank/DDBJ whole genome shotgun (WGS) entry which is preliminary data.</text>
</comment>
<gene>
    <name evidence="6" type="ORF">A2Z22_00885</name>
</gene>
<dbReference type="GO" id="GO:0035529">
    <property type="term" value="F:NADH pyrophosphatase activity"/>
    <property type="evidence" value="ECO:0007669"/>
    <property type="project" value="TreeGrafter"/>
</dbReference>
<dbReference type="InterPro" id="IPR000086">
    <property type="entry name" value="NUDIX_hydrolase_dom"/>
</dbReference>
<dbReference type="InterPro" id="IPR020084">
    <property type="entry name" value="NUDIX_hydrolase_CS"/>
</dbReference>
<evidence type="ECO:0000313" key="6">
    <source>
        <dbReference type="EMBL" id="OGM11420.1"/>
    </source>
</evidence>
<dbReference type="Gene3D" id="3.90.79.10">
    <property type="entry name" value="Nucleoside Triphosphate Pyrophosphohydrolase"/>
    <property type="match status" value="1"/>
</dbReference>
<dbReference type="EMBL" id="MGFS01000017">
    <property type="protein sequence ID" value="OGM11420.1"/>
    <property type="molecule type" value="Genomic_DNA"/>
</dbReference>
<dbReference type="PROSITE" id="PS51462">
    <property type="entry name" value="NUDIX"/>
    <property type="match status" value="1"/>
</dbReference>
<dbReference type="Pfam" id="PF00293">
    <property type="entry name" value="NUDIX"/>
    <property type="match status" value="1"/>
</dbReference>
<dbReference type="CDD" id="cd02883">
    <property type="entry name" value="NUDIX_Hydrolase"/>
    <property type="match status" value="1"/>
</dbReference>
<evidence type="ECO:0000256" key="4">
    <source>
        <dbReference type="ARBA" id="ARBA00022842"/>
    </source>
</evidence>
<organism evidence="6 7">
    <name type="scientific">Candidatus Woesebacteria bacterium RBG_16_34_12</name>
    <dbReference type="NCBI Taxonomy" id="1802480"/>
    <lineage>
        <taxon>Bacteria</taxon>
        <taxon>Candidatus Woeseibacteriota</taxon>
    </lineage>
</organism>
<dbReference type="GO" id="GO:0046872">
    <property type="term" value="F:metal ion binding"/>
    <property type="evidence" value="ECO:0007669"/>
    <property type="project" value="UniProtKB-KW"/>
</dbReference>
<dbReference type="Proteomes" id="UP000177053">
    <property type="component" value="Unassembled WGS sequence"/>
</dbReference>
<dbReference type="GO" id="GO:0006742">
    <property type="term" value="P:NADP+ catabolic process"/>
    <property type="evidence" value="ECO:0007669"/>
    <property type="project" value="TreeGrafter"/>
</dbReference>
<accession>A0A1F7X8Q0</accession>
<dbReference type="SUPFAM" id="SSF55811">
    <property type="entry name" value="Nudix"/>
    <property type="match status" value="1"/>
</dbReference>
<dbReference type="GO" id="GO:0019677">
    <property type="term" value="P:NAD+ catabolic process"/>
    <property type="evidence" value="ECO:0007669"/>
    <property type="project" value="TreeGrafter"/>
</dbReference>
<name>A0A1F7X8Q0_9BACT</name>
<keyword evidence="4" id="KW-0460">Magnesium</keyword>
<protein>
    <recommendedName>
        <fullName evidence="5">Nudix hydrolase domain-containing protein</fullName>
    </recommendedName>
</protein>
<dbReference type="PANTHER" id="PTHR42904">
    <property type="entry name" value="NUDIX HYDROLASE, NUDC SUBFAMILY"/>
    <property type="match status" value="1"/>
</dbReference>